<dbReference type="InterPro" id="IPR027417">
    <property type="entry name" value="P-loop_NTPase"/>
</dbReference>
<dbReference type="PANTHER" id="PTHR43553">
    <property type="entry name" value="HEAVY METAL TRANSPORTER"/>
    <property type="match status" value="1"/>
</dbReference>
<dbReference type="GO" id="GO:0016887">
    <property type="term" value="F:ATP hydrolysis activity"/>
    <property type="evidence" value="ECO:0007669"/>
    <property type="project" value="InterPro"/>
</dbReference>
<reference evidence="7" key="1">
    <citation type="journal article" date="2020" name="mSystems">
        <title>Genome- and Community-Level Interaction Insights into Carbon Utilization and Element Cycling Functions of Hydrothermarchaeota in Hydrothermal Sediment.</title>
        <authorList>
            <person name="Zhou Z."/>
            <person name="Liu Y."/>
            <person name="Xu W."/>
            <person name="Pan J."/>
            <person name="Luo Z.H."/>
            <person name="Li M."/>
        </authorList>
    </citation>
    <scope>NUCLEOTIDE SEQUENCE [LARGE SCALE GENOMIC DNA]</scope>
    <source>
        <strain evidence="7">SpSt-885</strain>
    </source>
</reference>
<dbReference type="EMBL" id="DTLS01000135">
    <property type="protein sequence ID" value="HGZ60481.1"/>
    <property type="molecule type" value="Genomic_DNA"/>
</dbReference>
<dbReference type="SMART" id="SM00382">
    <property type="entry name" value="AAA"/>
    <property type="match status" value="2"/>
</dbReference>
<dbReference type="InterPro" id="IPR003593">
    <property type="entry name" value="AAA+_ATPase"/>
</dbReference>
<dbReference type="Gene3D" id="3.40.50.300">
    <property type="entry name" value="P-loop containing nucleotide triphosphate hydrolases"/>
    <property type="match status" value="2"/>
</dbReference>
<keyword evidence="3" id="KW-0547">Nucleotide-binding</keyword>
<evidence type="ECO:0000256" key="4">
    <source>
        <dbReference type="ARBA" id="ARBA00022840"/>
    </source>
</evidence>
<dbReference type="GO" id="GO:0005524">
    <property type="term" value="F:ATP binding"/>
    <property type="evidence" value="ECO:0007669"/>
    <property type="project" value="UniProtKB-KW"/>
</dbReference>
<dbReference type="Pfam" id="PF00005">
    <property type="entry name" value="ABC_tran"/>
    <property type="match status" value="2"/>
</dbReference>
<sequence length="442" mass="48948">MLKEKKAMEVKMAEAPSNRVAVVENLEALYGAKNYVVRGLSFELGPGEMLLLVGSTGAGKTTVANILSGNVPRLVKAVANGRIFISGIDPRNAAVEEILSAVALVPQEPWNGIIGDTVENEMLISKMLSGEENVYSSDLEEELNIGRLYERTTFTLSAGETQKVAIVSRMNLGAKLIVLDEPLTYLDEESREKLKEIVRRLLSIGKSLVITGHEKDFWGDIASKVIELPHGKVEDVKNFTAGLDIKETSEHPTIEFRKVDYRYYPSKSYIFRDLNLKIEGKGIFLLRGPNGSGKTTLLRLISGLTRPKKGEVIVSHPMLFLPDNPLLFFSKPTAIEEIRSFGSFPKAEEFLGEELLRKKVKEMSSGQRRIVSLISAALSGKPILLMDEPTVGLDPYYKKAVLEILRALAEAGRMLVISTHDKTLEKIADDIIDVMKLRCTDC</sequence>
<dbReference type="CDD" id="cd03225">
    <property type="entry name" value="ABC_cobalt_CbiO_domain1"/>
    <property type="match status" value="1"/>
</dbReference>
<dbReference type="InterPro" id="IPR003439">
    <property type="entry name" value="ABC_transporter-like_ATP-bd"/>
</dbReference>
<protein>
    <submittedName>
        <fullName evidence="7">ATP-binding cassette domain-containing protein</fullName>
    </submittedName>
</protein>
<keyword evidence="4 7" id="KW-0067">ATP-binding</keyword>
<proteinExistence type="predicted"/>
<dbReference type="SUPFAM" id="SSF52540">
    <property type="entry name" value="P-loop containing nucleoside triphosphate hydrolases"/>
    <property type="match status" value="2"/>
</dbReference>
<dbReference type="GO" id="GO:0043190">
    <property type="term" value="C:ATP-binding cassette (ABC) transporter complex"/>
    <property type="evidence" value="ECO:0007669"/>
    <property type="project" value="TreeGrafter"/>
</dbReference>
<gene>
    <name evidence="7" type="ORF">ENW83_04670</name>
</gene>
<dbReference type="InterPro" id="IPR015856">
    <property type="entry name" value="ABC_transpr_CbiO/EcfA_su"/>
</dbReference>
<dbReference type="PROSITE" id="PS50893">
    <property type="entry name" value="ABC_TRANSPORTER_2"/>
    <property type="match status" value="2"/>
</dbReference>
<organism evidence="7">
    <name type="scientific">Fervidicoccus fontis</name>
    <dbReference type="NCBI Taxonomy" id="683846"/>
    <lineage>
        <taxon>Archaea</taxon>
        <taxon>Thermoproteota</taxon>
        <taxon>Thermoprotei</taxon>
        <taxon>Fervidicoccales</taxon>
        <taxon>Fervidicoccaceae</taxon>
        <taxon>Fervidicoccus</taxon>
    </lineage>
</organism>
<dbReference type="InterPro" id="IPR050095">
    <property type="entry name" value="ECF_ABC_transporter_ATP-bd"/>
</dbReference>
<dbReference type="GO" id="GO:0042626">
    <property type="term" value="F:ATPase-coupled transmembrane transporter activity"/>
    <property type="evidence" value="ECO:0007669"/>
    <property type="project" value="TreeGrafter"/>
</dbReference>
<comment type="subcellular location">
    <subcellularLocation>
        <location evidence="1">Cell membrane</location>
    </subcellularLocation>
</comment>
<evidence type="ECO:0000256" key="1">
    <source>
        <dbReference type="ARBA" id="ARBA00004236"/>
    </source>
</evidence>
<name>A0A7J3SLH8_9CREN</name>
<feature type="domain" description="ABC transporter" evidence="6">
    <location>
        <begin position="21"/>
        <end position="255"/>
    </location>
</feature>
<feature type="domain" description="ABC transporter" evidence="6">
    <location>
        <begin position="256"/>
        <end position="440"/>
    </location>
</feature>
<evidence type="ECO:0000256" key="5">
    <source>
        <dbReference type="ARBA" id="ARBA00025157"/>
    </source>
</evidence>
<evidence type="ECO:0000259" key="6">
    <source>
        <dbReference type="PROSITE" id="PS50893"/>
    </source>
</evidence>
<evidence type="ECO:0000256" key="3">
    <source>
        <dbReference type="ARBA" id="ARBA00022741"/>
    </source>
</evidence>
<comment type="function">
    <text evidence="5">Probably part of an ABC transporter complex. Responsible for energy coupling to the transport system.</text>
</comment>
<dbReference type="AlphaFoldDB" id="A0A7J3SLH8"/>
<keyword evidence="2" id="KW-0813">Transport</keyword>
<evidence type="ECO:0000256" key="2">
    <source>
        <dbReference type="ARBA" id="ARBA00022448"/>
    </source>
</evidence>
<evidence type="ECO:0000313" key="7">
    <source>
        <dbReference type="EMBL" id="HGZ60481.1"/>
    </source>
</evidence>
<accession>A0A7J3SLH8</accession>
<comment type="caution">
    <text evidence="7">The sequence shown here is derived from an EMBL/GenBank/DDBJ whole genome shotgun (WGS) entry which is preliminary data.</text>
</comment>